<keyword evidence="2" id="KW-1185">Reference proteome</keyword>
<evidence type="ECO:0000313" key="2">
    <source>
        <dbReference type="Proteomes" id="UP001055811"/>
    </source>
</evidence>
<organism evidence="1 2">
    <name type="scientific">Cichorium intybus</name>
    <name type="common">Chicory</name>
    <dbReference type="NCBI Taxonomy" id="13427"/>
    <lineage>
        <taxon>Eukaryota</taxon>
        <taxon>Viridiplantae</taxon>
        <taxon>Streptophyta</taxon>
        <taxon>Embryophyta</taxon>
        <taxon>Tracheophyta</taxon>
        <taxon>Spermatophyta</taxon>
        <taxon>Magnoliopsida</taxon>
        <taxon>eudicotyledons</taxon>
        <taxon>Gunneridae</taxon>
        <taxon>Pentapetalae</taxon>
        <taxon>asterids</taxon>
        <taxon>campanulids</taxon>
        <taxon>Asterales</taxon>
        <taxon>Asteraceae</taxon>
        <taxon>Cichorioideae</taxon>
        <taxon>Cichorieae</taxon>
        <taxon>Cichoriinae</taxon>
        <taxon>Cichorium</taxon>
    </lineage>
</organism>
<name>A0ACB9F9J0_CICIN</name>
<accession>A0ACB9F9J0</accession>
<proteinExistence type="predicted"/>
<evidence type="ECO:0000313" key="1">
    <source>
        <dbReference type="EMBL" id="KAI3767631.1"/>
    </source>
</evidence>
<reference evidence="1 2" key="2">
    <citation type="journal article" date="2022" name="Mol. Ecol. Resour.">
        <title>The genomes of chicory, endive, great burdock and yacon provide insights into Asteraceae paleo-polyploidization history and plant inulin production.</title>
        <authorList>
            <person name="Fan W."/>
            <person name="Wang S."/>
            <person name="Wang H."/>
            <person name="Wang A."/>
            <person name="Jiang F."/>
            <person name="Liu H."/>
            <person name="Zhao H."/>
            <person name="Xu D."/>
            <person name="Zhang Y."/>
        </authorList>
    </citation>
    <scope>NUCLEOTIDE SEQUENCE [LARGE SCALE GENOMIC DNA]</scope>
    <source>
        <strain evidence="2">cv. Punajuju</strain>
        <tissue evidence="1">Leaves</tissue>
    </source>
</reference>
<protein>
    <submittedName>
        <fullName evidence="1">Uncharacterized protein</fullName>
    </submittedName>
</protein>
<gene>
    <name evidence="1" type="ORF">L2E82_17923</name>
</gene>
<dbReference type="EMBL" id="CM042011">
    <property type="protein sequence ID" value="KAI3767631.1"/>
    <property type="molecule type" value="Genomic_DNA"/>
</dbReference>
<dbReference type="Proteomes" id="UP001055811">
    <property type="component" value="Linkage Group LG03"/>
</dbReference>
<sequence length="67" mass="7312">MRSKYTEDNGGNQFLEVCHSVGQLEYSGDTSNSSVVNVEISTGVCLVDAKNSNPENTVGYRKLRPIC</sequence>
<reference evidence="2" key="1">
    <citation type="journal article" date="2022" name="Mol. Ecol. Resour.">
        <title>The genomes of chicory, endive, great burdock and yacon provide insights into Asteraceae palaeo-polyploidization history and plant inulin production.</title>
        <authorList>
            <person name="Fan W."/>
            <person name="Wang S."/>
            <person name="Wang H."/>
            <person name="Wang A."/>
            <person name="Jiang F."/>
            <person name="Liu H."/>
            <person name="Zhao H."/>
            <person name="Xu D."/>
            <person name="Zhang Y."/>
        </authorList>
    </citation>
    <scope>NUCLEOTIDE SEQUENCE [LARGE SCALE GENOMIC DNA]</scope>
    <source>
        <strain evidence="2">cv. Punajuju</strain>
    </source>
</reference>
<comment type="caution">
    <text evidence="1">The sequence shown here is derived from an EMBL/GenBank/DDBJ whole genome shotgun (WGS) entry which is preliminary data.</text>
</comment>